<evidence type="ECO:0000313" key="11">
    <source>
        <dbReference type="EMBL" id="MFD1205929.1"/>
    </source>
</evidence>
<dbReference type="SMART" id="SM00387">
    <property type="entry name" value="HATPase_c"/>
    <property type="match status" value="1"/>
</dbReference>
<evidence type="ECO:0000256" key="5">
    <source>
        <dbReference type="ARBA" id="ARBA00022741"/>
    </source>
</evidence>
<name>A0ABW3U137_9BACL</name>
<dbReference type="GO" id="GO:0005524">
    <property type="term" value="F:ATP binding"/>
    <property type="evidence" value="ECO:0007669"/>
    <property type="project" value="UniProtKB-KW"/>
</dbReference>
<evidence type="ECO:0000256" key="8">
    <source>
        <dbReference type="ARBA" id="ARBA00023012"/>
    </source>
</evidence>
<evidence type="ECO:0000256" key="9">
    <source>
        <dbReference type="SAM" id="Phobius"/>
    </source>
</evidence>
<dbReference type="PANTHER" id="PTHR44936">
    <property type="entry name" value="SENSOR PROTEIN CREC"/>
    <property type="match status" value="1"/>
</dbReference>
<evidence type="ECO:0000256" key="2">
    <source>
        <dbReference type="ARBA" id="ARBA00012438"/>
    </source>
</evidence>
<organism evidence="11 12">
    <name type="scientific">Sporosarcina contaminans</name>
    <dbReference type="NCBI Taxonomy" id="633403"/>
    <lineage>
        <taxon>Bacteria</taxon>
        <taxon>Bacillati</taxon>
        <taxon>Bacillota</taxon>
        <taxon>Bacilli</taxon>
        <taxon>Bacillales</taxon>
        <taxon>Caryophanaceae</taxon>
        <taxon>Sporosarcina</taxon>
    </lineage>
</organism>
<feature type="domain" description="Histidine kinase" evidence="10">
    <location>
        <begin position="207"/>
        <end position="417"/>
    </location>
</feature>
<feature type="transmembrane region" description="Helical" evidence="9">
    <location>
        <begin position="15"/>
        <end position="34"/>
    </location>
</feature>
<dbReference type="Proteomes" id="UP001597231">
    <property type="component" value="Unassembled WGS sequence"/>
</dbReference>
<protein>
    <recommendedName>
        <fullName evidence="2">histidine kinase</fullName>
        <ecNumber evidence="2">2.7.13.3</ecNumber>
    </recommendedName>
</protein>
<dbReference type="EC" id="2.7.13.3" evidence="2"/>
<dbReference type="EMBL" id="JBHTLT010000101">
    <property type="protein sequence ID" value="MFD1205929.1"/>
    <property type="molecule type" value="Genomic_DNA"/>
</dbReference>
<dbReference type="SUPFAM" id="SSF55874">
    <property type="entry name" value="ATPase domain of HSP90 chaperone/DNA topoisomerase II/histidine kinase"/>
    <property type="match status" value="1"/>
</dbReference>
<evidence type="ECO:0000256" key="3">
    <source>
        <dbReference type="ARBA" id="ARBA00022553"/>
    </source>
</evidence>
<dbReference type="InterPro" id="IPR005467">
    <property type="entry name" value="His_kinase_dom"/>
</dbReference>
<evidence type="ECO:0000313" key="12">
    <source>
        <dbReference type="Proteomes" id="UP001597231"/>
    </source>
</evidence>
<dbReference type="PROSITE" id="PS50109">
    <property type="entry name" value="HIS_KIN"/>
    <property type="match status" value="1"/>
</dbReference>
<evidence type="ECO:0000256" key="4">
    <source>
        <dbReference type="ARBA" id="ARBA00022679"/>
    </source>
</evidence>
<feature type="transmembrane region" description="Helical" evidence="9">
    <location>
        <begin position="94"/>
        <end position="112"/>
    </location>
</feature>
<keyword evidence="9" id="KW-0812">Transmembrane</keyword>
<keyword evidence="9" id="KW-1133">Transmembrane helix</keyword>
<dbReference type="InterPro" id="IPR004358">
    <property type="entry name" value="Sig_transdc_His_kin-like_C"/>
</dbReference>
<keyword evidence="5" id="KW-0547">Nucleotide-binding</keyword>
<proteinExistence type="predicted"/>
<keyword evidence="4" id="KW-0808">Transferase</keyword>
<evidence type="ECO:0000259" key="10">
    <source>
        <dbReference type="PROSITE" id="PS50109"/>
    </source>
</evidence>
<feature type="transmembrane region" description="Helical" evidence="9">
    <location>
        <begin position="119"/>
        <end position="137"/>
    </location>
</feature>
<dbReference type="Pfam" id="PF02518">
    <property type="entry name" value="HATPase_c"/>
    <property type="match status" value="1"/>
</dbReference>
<keyword evidence="12" id="KW-1185">Reference proteome</keyword>
<dbReference type="RefSeq" id="WP_336823267.1">
    <property type="nucleotide sequence ID" value="NZ_JBHTLT010000101.1"/>
</dbReference>
<keyword evidence="9" id="KW-0472">Membrane</keyword>
<comment type="caution">
    <text evidence="11">The sequence shown here is derived from an EMBL/GenBank/DDBJ whole genome shotgun (WGS) entry which is preliminary data.</text>
</comment>
<feature type="transmembrane region" description="Helical" evidence="9">
    <location>
        <begin position="40"/>
        <end position="58"/>
    </location>
</feature>
<dbReference type="InterPro" id="IPR036890">
    <property type="entry name" value="HATPase_C_sf"/>
</dbReference>
<comment type="catalytic activity">
    <reaction evidence="1">
        <text>ATP + protein L-histidine = ADP + protein N-phospho-L-histidine.</text>
        <dbReference type="EC" id="2.7.13.3"/>
    </reaction>
</comment>
<keyword evidence="7 11" id="KW-0067">ATP-binding</keyword>
<feature type="transmembrane region" description="Helical" evidence="9">
    <location>
        <begin position="65"/>
        <end position="88"/>
    </location>
</feature>
<accession>A0ABW3U137</accession>
<keyword evidence="8" id="KW-0902">Two-component regulatory system</keyword>
<gene>
    <name evidence="11" type="ORF">ACFQ38_12600</name>
</gene>
<feature type="transmembrane region" description="Helical" evidence="9">
    <location>
        <begin position="157"/>
        <end position="178"/>
    </location>
</feature>
<evidence type="ECO:0000256" key="1">
    <source>
        <dbReference type="ARBA" id="ARBA00000085"/>
    </source>
</evidence>
<reference evidence="12" key="1">
    <citation type="journal article" date="2019" name="Int. J. Syst. Evol. Microbiol.">
        <title>The Global Catalogue of Microorganisms (GCM) 10K type strain sequencing project: providing services to taxonomists for standard genome sequencing and annotation.</title>
        <authorList>
            <consortium name="The Broad Institute Genomics Platform"/>
            <consortium name="The Broad Institute Genome Sequencing Center for Infectious Disease"/>
            <person name="Wu L."/>
            <person name="Ma J."/>
        </authorList>
    </citation>
    <scope>NUCLEOTIDE SEQUENCE [LARGE SCALE GENOMIC DNA]</scope>
    <source>
        <strain evidence="12">CCUG 53915</strain>
    </source>
</reference>
<keyword evidence="6" id="KW-0418">Kinase</keyword>
<evidence type="ECO:0000256" key="6">
    <source>
        <dbReference type="ARBA" id="ARBA00022777"/>
    </source>
</evidence>
<keyword evidence="3" id="KW-0597">Phosphoprotein</keyword>
<dbReference type="Gene3D" id="3.30.565.10">
    <property type="entry name" value="Histidine kinase-like ATPase, C-terminal domain"/>
    <property type="match status" value="1"/>
</dbReference>
<evidence type="ECO:0000256" key="7">
    <source>
        <dbReference type="ARBA" id="ARBA00022840"/>
    </source>
</evidence>
<sequence length="419" mass="47067">MDRKIPWQQITQSEIVRIIGIALLTAITGELKVIPFTGEVFRFALGGIVFFLLILIYPPKSVLRTGLVTAVTVVLFRVIEQLFLGAGILESFQMHMPVFLFYALFAAGWHFANLEKFKSLPLQLGTLAFLFEIMGNTAEHALRNWWTAQYFIDLKEWLLLVGVALLRSFFTVGLYSSVALSKEKQRVREVLGIGSELYAETLYLQKSMDHMEKITASSYELYRKLQNEQQRVLGIQALQIAQEIHEVKKDAQRILAGLSQLTKREEMPVFYLSNIIEMVTSGNRKYSKMLGKQVSFSIKQSTDFQTEQQVLLLAILNNIVANAVEAIQHEGAIQITVSAIEKQVIFRVKDNGVGISPDDIGLLFEPGFTTKYNDQGTAATGIGLSHVKAITESLGGTIEINSLKQGTLFQLIIPFERLQ</sequence>
<dbReference type="PRINTS" id="PR00344">
    <property type="entry name" value="BCTRLSENSOR"/>
</dbReference>
<dbReference type="InterPro" id="IPR050980">
    <property type="entry name" value="2C_sensor_his_kinase"/>
</dbReference>
<dbReference type="InterPro" id="IPR003594">
    <property type="entry name" value="HATPase_dom"/>
</dbReference>
<dbReference type="PANTHER" id="PTHR44936:SF9">
    <property type="entry name" value="SENSOR PROTEIN CREC"/>
    <property type="match status" value="1"/>
</dbReference>